<dbReference type="PANTHER" id="PTHR40630:SF1">
    <property type="entry name" value="DNA-BINDING PROTEIN"/>
    <property type="match status" value="1"/>
</dbReference>
<dbReference type="Proteomes" id="UP000297654">
    <property type="component" value="Unassembled WGS sequence"/>
</dbReference>
<dbReference type="AlphaFoldDB" id="A0A1H8IHZ4"/>
<dbReference type="InterPro" id="IPR021487">
    <property type="entry name" value="DUF3140"/>
</dbReference>
<proteinExistence type="predicted"/>
<protein>
    <submittedName>
        <fullName evidence="2">DUF3140 domain-containing protein</fullName>
    </submittedName>
</protein>
<dbReference type="EMBL" id="SOFF01000002">
    <property type="protein sequence ID" value="TFB95496.1"/>
    <property type="molecule type" value="Genomic_DNA"/>
</dbReference>
<dbReference type="OrthoDB" id="513524at2"/>
<sequence>MAAKANDVDAIWDDWKNAVTMTASEISSWLDTDESKEVGQKDDGSGESTGHRSGRRIVTILGTNRGDLTASDIEHMHKVVGYVKRHSAQKPDSDVEHSRWRYSLMNWGNDPLKKV</sequence>
<dbReference type="RefSeq" id="WP_092110890.1">
    <property type="nucleotide sequence ID" value="NZ_FOCN01000011.1"/>
</dbReference>
<dbReference type="Pfam" id="PF11338">
    <property type="entry name" value="DUF3140"/>
    <property type="match status" value="1"/>
</dbReference>
<evidence type="ECO:0000313" key="3">
    <source>
        <dbReference type="Proteomes" id="UP000297654"/>
    </source>
</evidence>
<accession>A0A1H8IHZ4</accession>
<gene>
    <name evidence="2" type="ORF">E3O10_00120</name>
</gene>
<organism evidence="2 3">
    <name type="scientific">Cryobacterium luteum</name>
    <dbReference type="NCBI Taxonomy" id="1424661"/>
    <lineage>
        <taxon>Bacteria</taxon>
        <taxon>Bacillati</taxon>
        <taxon>Actinomycetota</taxon>
        <taxon>Actinomycetes</taxon>
        <taxon>Micrococcales</taxon>
        <taxon>Microbacteriaceae</taxon>
        <taxon>Cryobacterium</taxon>
    </lineage>
</organism>
<comment type="caution">
    <text evidence="2">The sequence shown here is derived from an EMBL/GenBank/DDBJ whole genome shotgun (WGS) entry which is preliminary data.</text>
</comment>
<feature type="region of interest" description="Disordered" evidence="1">
    <location>
        <begin position="29"/>
        <end position="55"/>
    </location>
</feature>
<feature type="compositionally biased region" description="Basic and acidic residues" evidence="1">
    <location>
        <begin position="33"/>
        <end position="44"/>
    </location>
</feature>
<reference evidence="2 3" key="1">
    <citation type="submission" date="2019-03" db="EMBL/GenBank/DDBJ databases">
        <title>Genomics of glacier-inhabiting Cryobacterium strains.</title>
        <authorList>
            <person name="Liu Q."/>
            <person name="Xin Y.-H."/>
        </authorList>
    </citation>
    <scope>NUCLEOTIDE SEQUENCE [LARGE SCALE GENOMIC DNA]</scope>
    <source>
        <strain evidence="2 3">Hh15</strain>
    </source>
</reference>
<evidence type="ECO:0000313" key="2">
    <source>
        <dbReference type="EMBL" id="TFB95496.1"/>
    </source>
</evidence>
<keyword evidence="3" id="KW-1185">Reference proteome</keyword>
<evidence type="ECO:0000256" key="1">
    <source>
        <dbReference type="SAM" id="MobiDB-lite"/>
    </source>
</evidence>
<name>A0A1H8IHZ4_9MICO</name>
<dbReference type="PANTHER" id="PTHR40630">
    <property type="entry name" value="POSSIBLE DNA-BINDING PROTEIN"/>
    <property type="match status" value="1"/>
</dbReference>
<dbReference type="STRING" id="1424661.SAMN05216281_111106"/>